<evidence type="ECO:0000256" key="1">
    <source>
        <dbReference type="SAM" id="MobiDB-lite"/>
    </source>
</evidence>
<dbReference type="STRING" id="1512.GCA_900049235_03360"/>
<keyword evidence="3" id="KW-1185">Reference proteome</keyword>
<reference evidence="2 3" key="1">
    <citation type="submission" date="2010-12" db="EMBL/GenBank/DDBJ databases">
        <title>The Genome Sequence of Clostridium symbiosum strain WAL-14163.</title>
        <authorList>
            <person name="Earl A."/>
            <person name="Ward D."/>
            <person name="Feldgarden M."/>
            <person name="Gevers D."/>
            <person name="Finegold S.M."/>
            <person name="Summanen P.H."/>
            <person name="Molitoris D.R."/>
            <person name="Vaisanen M.L."/>
            <person name="Daigneault M."/>
            <person name="Young S.K."/>
            <person name="Zeng Q."/>
            <person name="Gargeya S."/>
            <person name="Fitzgerald M."/>
            <person name="Haas B."/>
            <person name="Abouelleil A."/>
            <person name="Alvarado L."/>
            <person name="Arachchi H.M."/>
            <person name="Berlin A."/>
            <person name="Brown A."/>
            <person name="Chapman S.B."/>
            <person name="Chen Z."/>
            <person name="Dunbar C."/>
            <person name="Freedman E."/>
            <person name="Gearin G."/>
            <person name="Gellesch M."/>
            <person name="Goldberg J."/>
            <person name="Griggs A."/>
            <person name="Gujja S."/>
            <person name="Heilman E."/>
            <person name="Heiman D."/>
            <person name="Howarth C."/>
            <person name="Larson L."/>
            <person name="Lui A."/>
            <person name="MacDonald P.J.P."/>
            <person name="Mehta T."/>
            <person name="Montmayeur A."/>
            <person name="Murphy C."/>
            <person name="Neiman D."/>
            <person name="Pearson M."/>
            <person name="Priest M."/>
            <person name="Roberts A."/>
            <person name="Saif S."/>
            <person name="Shea T."/>
            <person name="Shenoy N."/>
            <person name="Sisk P."/>
            <person name="Stolte C."/>
            <person name="Sykes S."/>
            <person name="White J."/>
            <person name="Yandava C."/>
            <person name="Nusbaum C."/>
            <person name="Birren B."/>
        </authorList>
    </citation>
    <scope>NUCLEOTIDE SEQUENCE [LARGE SCALE GENOMIC DNA]</scope>
    <source>
        <strain evidence="2 3">WAL-14163</strain>
    </source>
</reference>
<feature type="region of interest" description="Disordered" evidence="1">
    <location>
        <begin position="311"/>
        <end position="347"/>
    </location>
</feature>
<dbReference type="HOGENOM" id="CLU_713106_0_0_9"/>
<evidence type="ECO:0000313" key="3">
    <source>
        <dbReference type="Proteomes" id="UP000002970"/>
    </source>
</evidence>
<accession>E7GQB9</accession>
<gene>
    <name evidence="2" type="ORF">HMPREF9474_03114</name>
</gene>
<proteinExistence type="predicted"/>
<dbReference type="Proteomes" id="UP000002970">
    <property type="component" value="Unassembled WGS sequence"/>
</dbReference>
<feature type="compositionally biased region" description="Acidic residues" evidence="1">
    <location>
        <begin position="312"/>
        <end position="321"/>
    </location>
</feature>
<comment type="caution">
    <text evidence="2">The sequence shown here is derived from an EMBL/GenBank/DDBJ whole genome shotgun (WGS) entry which is preliminary data.</text>
</comment>
<dbReference type="eggNOG" id="ENOG502ZC36">
    <property type="taxonomic scope" value="Bacteria"/>
</dbReference>
<sequence length="387" mass="42966">MNNSNALAEIQSKYPNCNLLLPSATSVQINPFYKCSVMEVVADTAPNSGDIFSVGKVKTGEDGKGKAIYEDVFSPAKPLLMKLATAAGIQFHPEYTTVTRENTNTYVGKAYGAVRLPDGSYKTHMETKRICLDDEESKYRLEFMDKSIMGIHDWRAAKAASEMFKGEWKDDPEKTNQWGKPEKYYVIADSDREKYIERSILVNMTLLRKTASEKAQTGAILRVIRALLGIKGTYSKAELEKPFVVPTVTFAPDYTDPTVRSAMLQQGMNSMGNMFGASSTPPAISTAFSGEAFSSDFNPEDEIDNPAFTSEQVEDSDGAVEEQERNWFDQEQPAQEQPQPQPTTNGNETTGYFCDGCGAEINERVYEYSLNKFGRPLCMKCQKGAGK</sequence>
<name>E7GQB9_CLOS6</name>
<dbReference type="RefSeq" id="WP_003502192.1">
    <property type="nucleotide sequence ID" value="NZ_GL834313.1"/>
</dbReference>
<organism evidence="2 3">
    <name type="scientific">Clostridium symbiosum (strain WAL-14163)</name>
    <dbReference type="NCBI Taxonomy" id="742740"/>
    <lineage>
        <taxon>Bacteria</taxon>
        <taxon>Bacillati</taxon>
        <taxon>Bacillota</taxon>
        <taxon>Clostridia</taxon>
        <taxon>Lachnospirales</taxon>
        <taxon>Lachnospiraceae</taxon>
        <taxon>Otoolea</taxon>
    </lineage>
</organism>
<dbReference type="AlphaFoldDB" id="E7GQB9"/>
<evidence type="ECO:0000313" key="2">
    <source>
        <dbReference type="EMBL" id="EGA92966.1"/>
    </source>
</evidence>
<dbReference type="EMBL" id="ADLQ01000071">
    <property type="protein sequence ID" value="EGA92966.1"/>
    <property type="molecule type" value="Genomic_DNA"/>
</dbReference>
<protein>
    <submittedName>
        <fullName evidence="2">Uncharacterized protein</fullName>
    </submittedName>
</protein>